<dbReference type="EMBL" id="JADKMY010000001">
    <property type="protein sequence ID" value="MBF4553347.1"/>
    <property type="molecule type" value="Genomic_DNA"/>
</dbReference>
<evidence type="ECO:0000313" key="2">
    <source>
        <dbReference type="Proteomes" id="UP000635902"/>
    </source>
</evidence>
<keyword evidence="2" id="KW-1185">Reference proteome</keyword>
<sequence length="387" mass="43802">MTYIKAVRNALPGETVFNNRSHDPVLPRSVFWRGIVIEITSKIEDAYLSKVRDFLNSLFEIYGTLYKSPGEKERAEFHSFRREYFKLAAQIFVDREKLWGFDLSLDEISEDFYKLFEIDAMFASGGLREARSIVEIIAFARKKNLVIEVMIEHFVNICSLALSADDISDLRAPLNAFADTIGAPQKRNREVFKELYQWRNEAAHSPDIEQFPSFADLESTLDVVDEFFGLLNSVMLLTLHKIRHAVGQPTLMMSQSMVKKKHHYGGSTPFLEFSFSDDRRPEVVQIISRGASFLLGFSKDGSLVDVLDCRHALPGDEAIARQVSESQDSVEPISVVDDFCRIVCRDAGFELHVCTSRDTPNWAVGAGSANRFLFVGSSDVRFLPSSI</sequence>
<dbReference type="RefSeq" id="WP_194556165.1">
    <property type="nucleotide sequence ID" value="NZ_JADKMY010000001.1"/>
</dbReference>
<dbReference type="Proteomes" id="UP000635902">
    <property type="component" value="Unassembled WGS sequence"/>
</dbReference>
<reference evidence="1 2" key="1">
    <citation type="submission" date="2020-10" db="EMBL/GenBank/DDBJ databases">
        <title>Novel species in genus Corynebacterium.</title>
        <authorList>
            <person name="Zhang G."/>
        </authorList>
    </citation>
    <scope>NUCLEOTIDE SEQUENCE [LARGE SCALE GENOMIC DNA]</scope>
    <source>
        <strain evidence="1 2">DSM 45110</strain>
    </source>
</reference>
<organism evidence="1 2">
    <name type="scientific">Corynebacterium suicordis DSM 45110</name>
    <dbReference type="NCBI Taxonomy" id="1121369"/>
    <lineage>
        <taxon>Bacteria</taxon>
        <taxon>Bacillati</taxon>
        <taxon>Actinomycetota</taxon>
        <taxon>Actinomycetes</taxon>
        <taxon>Mycobacteriales</taxon>
        <taxon>Corynebacteriaceae</taxon>
        <taxon>Corynebacterium</taxon>
    </lineage>
</organism>
<comment type="caution">
    <text evidence="1">The sequence shown here is derived from an EMBL/GenBank/DDBJ whole genome shotgun (WGS) entry which is preliminary data.</text>
</comment>
<evidence type="ECO:0008006" key="3">
    <source>
        <dbReference type="Google" id="ProtNLM"/>
    </source>
</evidence>
<proteinExistence type="predicted"/>
<evidence type="ECO:0000313" key="1">
    <source>
        <dbReference type="EMBL" id="MBF4553347.1"/>
    </source>
</evidence>
<accession>A0ABR9ZL52</accession>
<protein>
    <recommendedName>
        <fullName evidence="3">Apea-like HEPN domain-containing protein</fullName>
    </recommendedName>
</protein>
<name>A0ABR9ZL52_9CORY</name>
<gene>
    <name evidence="1" type="ORF">IRY30_04530</name>
</gene>